<reference evidence="2 3" key="1">
    <citation type="submission" date="2019-08" db="EMBL/GenBank/DDBJ databases">
        <title>Deep-cultivation of Planctomycetes and their phenomic and genomic characterization uncovers novel biology.</title>
        <authorList>
            <person name="Wiegand S."/>
            <person name="Jogler M."/>
            <person name="Boedeker C."/>
            <person name="Pinto D."/>
            <person name="Vollmers J."/>
            <person name="Rivas-Marin E."/>
            <person name="Kohn T."/>
            <person name="Peeters S.H."/>
            <person name="Heuer A."/>
            <person name="Rast P."/>
            <person name="Oberbeckmann S."/>
            <person name="Bunk B."/>
            <person name="Jeske O."/>
            <person name="Meyerdierks A."/>
            <person name="Storesund J.E."/>
            <person name="Kallscheuer N."/>
            <person name="Luecker S."/>
            <person name="Lage O.M."/>
            <person name="Pohl T."/>
            <person name="Merkel B.J."/>
            <person name="Hornburger P."/>
            <person name="Mueller R.-W."/>
            <person name="Bruemmer F."/>
            <person name="Labrenz M."/>
            <person name="Spormann A.M."/>
            <person name="Op den Camp H."/>
            <person name="Overmann J."/>
            <person name="Amann R."/>
            <person name="Jetten M.S.M."/>
            <person name="Mascher T."/>
            <person name="Medema M.H."/>
            <person name="Devos D.P."/>
            <person name="Kaster A.-K."/>
            <person name="Ovreas L."/>
            <person name="Rohde M."/>
            <person name="Galperin M.Y."/>
            <person name="Jogler C."/>
        </authorList>
    </citation>
    <scope>NUCLEOTIDE SEQUENCE [LARGE SCALE GENOMIC DNA]</scope>
    <source>
        <strain evidence="2 3">UC8</strain>
    </source>
</reference>
<dbReference type="RefSeq" id="WP_068134752.1">
    <property type="nucleotide sequence ID" value="NZ_CP042914.1"/>
</dbReference>
<dbReference type="OrthoDB" id="199365at2"/>
<feature type="transmembrane region" description="Helical" evidence="1">
    <location>
        <begin position="20"/>
        <end position="39"/>
    </location>
</feature>
<proteinExistence type="predicted"/>
<dbReference type="InterPro" id="IPR018676">
    <property type="entry name" value="DUF2149"/>
</dbReference>
<evidence type="ECO:0000256" key="1">
    <source>
        <dbReference type="SAM" id="Phobius"/>
    </source>
</evidence>
<name>A0A5B9QGK4_9BACT</name>
<evidence type="ECO:0000313" key="3">
    <source>
        <dbReference type="Proteomes" id="UP000325286"/>
    </source>
</evidence>
<protein>
    <recommendedName>
        <fullName evidence="4">DUF2149 domain-containing protein</fullName>
    </recommendedName>
</protein>
<dbReference type="Pfam" id="PF09919">
    <property type="entry name" value="DUF2149"/>
    <property type="match status" value="1"/>
</dbReference>
<keyword evidence="1" id="KW-0812">Transmembrane</keyword>
<keyword evidence="1" id="KW-1133">Transmembrane helix</keyword>
<gene>
    <name evidence="2" type="ORF">UC8_01610</name>
</gene>
<dbReference type="AlphaFoldDB" id="A0A5B9QGK4"/>
<organism evidence="2 3">
    <name type="scientific">Roseimaritima ulvae</name>
    <dbReference type="NCBI Taxonomy" id="980254"/>
    <lineage>
        <taxon>Bacteria</taxon>
        <taxon>Pseudomonadati</taxon>
        <taxon>Planctomycetota</taxon>
        <taxon>Planctomycetia</taxon>
        <taxon>Pirellulales</taxon>
        <taxon>Pirellulaceae</taxon>
        <taxon>Roseimaritima</taxon>
    </lineage>
</organism>
<keyword evidence="3" id="KW-1185">Reference proteome</keyword>
<evidence type="ECO:0008006" key="4">
    <source>
        <dbReference type="Google" id="ProtNLM"/>
    </source>
</evidence>
<dbReference type="EMBL" id="CP042914">
    <property type="protein sequence ID" value="QEG38207.1"/>
    <property type="molecule type" value="Genomic_DNA"/>
</dbReference>
<dbReference type="KEGG" id="rul:UC8_01610"/>
<sequence>MASRKLRILDEDDSDPILSSVNLVDVFLVAMVMLMVAVASHPLAQLADEDFTVLRDAGRPTMEILIKRGEKLTRFQATGSSTEGNGMKAGTAYRMQDGSMVYVPHDIDTAEESSQP</sequence>
<keyword evidence="1" id="KW-0472">Membrane</keyword>
<accession>A0A5B9QGK4</accession>
<dbReference type="Proteomes" id="UP000325286">
    <property type="component" value="Chromosome"/>
</dbReference>
<evidence type="ECO:0000313" key="2">
    <source>
        <dbReference type="EMBL" id="QEG38207.1"/>
    </source>
</evidence>